<dbReference type="Pfam" id="PF12257">
    <property type="entry name" value="IML1"/>
    <property type="match status" value="1"/>
</dbReference>
<feature type="region of interest" description="Disordered" evidence="1">
    <location>
        <begin position="944"/>
        <end position="983"/>
    </location>
</feature>
<feature type="compositionally biased region" description="Polar residues" evidence="1">
    <location>
        <begin position="664"/>
        <end position="676"/>
    </location>
</feature>
<dbReference type="GO" id="GO:1904262">
    <property type="term" value="P:negative regulation of TORC1 signaling"/>
    <property type="evidence" value="ECO:0007669"/>
    <property type="project" value="TreeGrafter"/>
</dbReference>
<dbReference type="Pfam" id="PF23013">
    <property type="entry name" value="IML1_N"/>
    <property type="match status" value="1"/>
</dbReference>
<feature type="compositionally biased region" description="Low complexity" evidence="1">
    <location>
        <begin position="952"/>
        <end position="969"/>
    </location>
</feature>
<evidence type="ECO:0000313" key="5">
    <source>
        <dbReference type="Proteomes" id="UP001162031"/>
    </source>
</evidence>
<dbReference type="GO" id="GO:0010508">
    <property type="term" value="P:positive regulation of autophagy"/>
    <property type="evidence" value="ECO:0007669"/>
    <property type="project" value="TreeGrafter"/>
</dbReference>
<dbReference type="EMBL" id="CANTFL010001486">
    <property type="protein sequence ID" value="CAI5743226.1"/>
    <property type="molecule type" value="Genomic_DNA"/>
</dbReference>
<dbReference type="InterPro" id="IPR048255">
    <property type="entry name" value="IML1_N"/>
</dbReference>
<dbReference type="PANTHER" id="PTHR13179">
    <property type="entry name" value="DEP DOMAIN CONTAINING PROTEIN 5"/>
    <property type="match status" value="1"/>
</dbReference>
<evidence type="ECO:0000259" key="2">
    <source>
        <dbReference type="Pfam" id="PF12257"/>
    </source>
</evidence>
<reference evidence="4" key="1">
    <citation type="submission" date="2022-12" db="EMBL/GenBank/DDBJ databases">
        <authorList>
            <person name="Webb A."/>
        </authorList>
    </citation>
    <scope>NUCLEOTIDE SEQUENCE</scope>
    <source>
        <strain evidence="4">Hp1</strain>
    </source>
</reference>
<dbReference type="InterPro" id="IPR055213">
    <property type="entry name" value="IML1_double_psi_beta_barrel"/>
</dbReference>
<feature type="domain" description="Vacuolar membrane-associated protein Iml1 N-terminal" evidence="2">
    <location>
        <begin position="105"/>
        <end position="474"/>
    </location>
</feature>
<dbReference type="InterPro" id="IPR027244">
    <property type="entry name" value="IML1"/>
</dbReference>
<feature type="region of interest" description="Disordered" evidence="1">
    <location>
        <begin position="663"/>
        <end position="691"/>
    </location>
</feature>
<evidence type="ECO:0000313" key="4">
    <source>
        <dbReference type="EMBL" id="CAI5743226.1"/>
    </source>
</evidence>
<evidence type="ECO:0000256" key="1">
    <source>
        <dbReference type="SAM" id="MobiDB-lite"/>
    </source>
</evidence>
<proteinExistence type="predicted"/>
<dbReference type="GO" id="GO:1990130">
    <property type="term" value="C:GATOR1 complex"/>
    <property type="evidence" value="ECO:0007669"/>
    <property type="project" value="TreeGrafter"/>
</dbReference>
<dbReference type="Proteomes" id="UP001162031">
    <property type="component" value="Unassembled WGS sequence"/>
</dbReference>
<name>A0AAV0V6M2_HYABA</name>
<dbReference type="PANTHER" id="PTHR13179:SF8">
    <property type="entry name" value="GATOR COMPLEX PROTEIN DEPDC5"/>
    <property type="match status" value="1"/>
</dbReference>
<comment type="caution">
    <text evidence="4">The sequence shown here is derived from an EMBL/GenBank/DDBJ whole genome shotgun (WGS) entry which is preliminary data.</text>
</comment>
<protein>
    <recommendedName>
        <fullName evidence="6">DEP domain-containing protein</fullName>
    </recommendedName>
</protein>
<accession>A0AAV0V6M2</accession>
<keyword evidence="5" id="KW-1185">Reference proteome</keyword>
<dbReference type="GO" id="GO:0005096">
    <property type="term" value="F:GTPase activator activity"/>
    <property type="evidence" value="ECO:0007669"/>
    <property type="project" value="InterPro"/>
</dbReference>
<feature type="domain" description="IML1 N-terminal double psi beta-barrel" evidence="3">
    <location>
        <begin position="13"/>
        <end position="92"/>
    </location>
</feature>
<organism evidence="4 5">
    <name type="scientific">Hyaloperonospora brassicae</name>
    <name type="common">Brassica downy mildew</name>
    <name type="synonym">Peronospora brassicae</name>
    <dbReference type="NCBI Taxonomy" id="162125"/>
    <lineage>
        <taxon>Eukaryota</taxon>
        <taxon>Sar</taxon>
        <taxon>Stramenopiles</taxon>
        <taxon>Oomycota</taxon>
        <taxon>Peronosporomycetes</taxon>
        <taxon>Peronosporales</taxon>
        <taxon>Peronosporaceae</taxon>
        <taxon>Hyaloperonospora</taxon>
    </lineage>
</organism>
<evidence type="ECO:0008006" key="6">
    <source>
        <dbReference type="Google" id="ProtNLM"/>
    </source>
</evidence>
<gene>
    <name evidence="4" type="ORF">HBR001_LOCUS9371</name>
</gene>
<sequence length="1576" mass="175048">MWRPRRSLSDALTLLVHGPEFRAGELLVLNPDVFPDVPQHSLVELVQAERRHPRLVLTVESLAPVRGTVHVSVARDLAAQFGLEAFGSVRVRRLSTPSDVVVDFVELSFKDQFLSRADVWRFKVTMLGHCVYEGRAVECSGMRGQVDAILRHSHSHHSTATPVQCGVIGDATKIVVRSRSSRLVWLVQLSTEMWQVAPDDGQVYYEKLLYDLLRVQSRKWSESAVTHSVTILTFARTFYDADQFPAGFDPTHAPFVDPRRQGVGPGCHAPGVHVAQGHGPTIHVDPVSGRYYEDFYKVVVMNFTGPDWSRLLLLLKHEFATCYDTHRWRTPEEKSRAHYEIRRCPLQANDGRRAAAATAAATTTADACDRENGDGDDVYVQWTELPRGVPSRAKDGNILEAINVTLNVLDKHYMDRDLGRTGQGVVMITAGCSIFNVDSKLAEITEQRMMDSGVGMDMISLSTPPLHVVPLFIYRNELLAKTIQLNTEAPRPLHKLSFHKVPGAELKPVEAAPSFLDRPSLLSSSLPKSTEWAQAGSDVLRRTLTSATRNNTAVMADQSEDSGEQLTYDVPHWVNLTFLEFSCDCEQASQDCSPAEPPATPNSNQSKPHDQQKGHPWHSSTCQTKRNGHFCPLPPFRMFDIASPSEKLLFPTVLRNLMLRKSEAGSSGSIRDTMPTSIEHDEEAGRANDSDSGRVTVFANAIMPIKSMHCQPPMSYAATSLLDPMASTPPLDRLQLSRSPDFDPILASNQSSATLSSRLHVRAALRAYDESVFSPVVPDGRYAADRHFGDRRLGSASPGINEEHGDVTSVTIANDGRLEGLLRDARKKAECPRQCGSSDNADSCHKDNSALTSERVSMVQTLLSPRELSSKATMVDHADRSVAAAPRSLPRADTHLTRSLKVPLDHSIESRRYRSPYGTPLDKRDEGFRLVARAAIMKKDVPSAFGRSPALSSPRGSGGSISRSTSGQRHLSNTGSPLGLRRNQSDFFKAPAVSGSMSFKALSGTSLGLTPISQQKAIVNPFSYAKAHGSKRLSSDRQRWSHLFPMSSHGAHRASDSTIPDAVMHDTEPMFVGPNWTSLTSPAILPLTTDHFPSPQELRQGYSEAFYTLTLPTTAIQTPTIECVPRYRNHDELLTEMICQRLACDFQLVSSCDSRALLAGGESRSESRQRVYHLSMGHRIHQLIYDAERQTVEVKRFVQREPHDVKAAYTSYTYSLWVELTQSFQPHQQLFHRYPQPEDNWNALDNLLCGYLDDMADTTKCRRVRFAIVPPVCAKPSADPLTAYASSFTKFIAYLQSRVAPSEFGDRESITIKMSSDRPDNAQETERAVPLTESRMLSFKMACKMSTSTASSSSPALKKKLEDSRTEWVVMRLEETMDVSRCYHLDVRWLACSGVAADEFVGTIRRRAKQAGLDLRRVPEYSSVSRVQIHPLVASIFLPLPVEILDSFTAVLTQALDFVLDDERIADGTGIGYGLSIGHDTSAAAKPKISARRHRRSASTTARLLLESWRQRGYKQLMHRRVPVFVRIIHDGLIWIPGYDYDRKVDGAVGSTAVEILFREVCATIESQCANCRGCV</sequence>
<evidence type="ECO:0000259" key="3">
    <source>
        <dbReference type="Pfam" id="PF23013"/>
    </source>
</evidence>
<feature type="region of interest" description="Disordered" evidence="1">
    <location>
        <begin position="589"/>
        <end position="621"/>
    </location>
</feature>